<dbReference type="RefSeq" id="WP_231012764.1">
    <property type="nucleotide sequence ID" value="NZ_BAAAEW010000002.1"/>
</dbReference>
<organism evidence="1 2">
    <name type="scientific">Ideonella azotifigens</name>
    <dbReference type="NCBI Taxonomy" id="513160"/>
    <lineage>
        <taxon>Bacteria</taxon>
        <taxon>Pseudomonadati</taxon>
        <taxon>Pseudomonadota</taxon>
        <taxon>Betaproteobacteria</taxon>
        <taxon>Burkholderiales</taxon>
        <taxon>Sphaerotilaceae</taxon>
        <taxon>Ideonella</taxon>
    </lineage>
</organism>
<gene>
    <name evidence="1" type="ORF">GCM10009107_01430</name>
</gene>
<proteinExistence type="predicted"/>
<protein>
    <recommendedName>
        <fullName evidence="3">Histidine phosphotransferase ChpT C-terminal domain-containing protein</fullName>
    </recommendedName>
</protein>
<reference evidence="1 2" key="1">
    <citation type="journal article" date="2019" name="Int. J. Syst. Evol. Microbiol.">
        <title>The Global Catalogue of Microorganisms (GCM) 10K type strain sequencing project: providing services to taxonomists for standard genome sequencing and annotation.</title>
        <authorList>
            <consortium name="The Broad Institute Genomics Platform"/>
            <consortium name="The Broad Institute Genome Sequencing Center for Infectious Disease"/>
            <person name="Wu L."/>
            <person name="Ma J."/>
        </authorList>
    </citation>
    <scope>NUCLEOTIDE SEQUENCE [LARGE SCALE GENOMIC DNA]</scope>
    <source>
        <strain evidence="1 2">JCM 15503</strain>
    </source>
</reference>
<comment type="caution">
    <text evidence="1">The sequence shown here is derived from an EMBL/GenBank/DDBJ whole genome shotgun (WGS) entry which is preliminary data.</text>
</comment>
<accession>A0ABN1JHU7</accession>
<evidence type="ECO:0008006" key="3">
    <source>
        <dbReference type="Google" id="ProtNLM"/>
    </source>
</evidence>
<evidence type="ECO:0000313" key="1">
    <source>
        <dbReference type="EMBL" id="GAA0740112.1"/>
    </source>
</evidence>
<name>A0ABN1JHU7_9BURK</name>
<evidence type="ECO:0000313" key="2">
    <source>
        <dbReference type="Proteomes" id="UP001500279"/>
    </source>
</evidence>
<sequence length="230" mass="24656">MSSPAGTSQSHWIAQGVRHELLLRLLPSIRHDMLGPVSVARMGVAVLIKRLGNDPPNLAGALERAQELNQHMAQVTQQLREFRHWDPSQAGRIGLPAALSQCAGWLQPVLTLQGFELDLAPASQEDAGAPSGEPADEWQRDELMFLIAGLICHVLDCWAPCQLQIEAGPASLQLRAGASRPAPAAEHRHPLPTSRQILLPALAALADASQAVLTSGPGRLELQLARPDPA</sequence>
<dbReference type="Proteomes" id="UP001500279">
    <property type="component" value="Unassembled WGS sequence"/>
</dbReference>
<keyword evidence="2" id="KW-1185">Reference proteome</keyword>
<dbReference type="EMBL" id="BAAAEW010000002">
    <property type="protein sequence ID" value="GAA0740112.1"/>
    <property type="molecule type" value="Genomic_DNA"/>
</dbReference>